<dbReference type="EMBL" id="JAVRHY010000005">
    <property type="protein sequence ID" value="MDT0618194.1"/>
    <property type="molecule type" value="Genomic_DNA"/>
</dbReference>
<dbReference type="PIRSF" id="PIRSF020818">
    <property type="entry name" value="PHB_depoly_PhaZ"/>
    <property type="match status" value="1"/>
</dbReference>
<evidence type="ECO:0000259" key="1">
    <source>
        <dbReference type="Pfam" id="PF06850"/>
    </source>
</evidence>
<dbReference type="Proteomes" id="UP001259982">
    <property type="component" value="Unassembled WGS sequence"/>
</dbReference>
<dbReference type="Pfam" id="PF06850">
    <property type="entry name" value="PHB_depo_C"/>
    <property type="match status" value="1"/>
</dbReference>
<dbReference type="InterPro" id="IPR010915">
    <property type="entry name" value="PHB_depoly_PhaZ"/>
</dbReference>
<sequence length="413" mass="46704">MRYALFDLQRECLKPATAVLSMAEHAARSRAYPLARTPVGRLQAATFESTRRLLQSYPKQPWAYDDVEVDGERHTVRETVVARKPFANLLRFRRDGLPDDAPKVLFVAAVSGHHATLSRETYEAFLPDHDVYVTDWLDAKHVPASEGRFGLEEYTDYLIEFLEGLGPETHLFAICQAAVPAMVATAAMCRDRNPCRPRSLLMMAGPIDIRVNPNDMLKKCEQVNMPLLKASLIHRVPARFAGAGRRVYPGALQLTGFMSMNPKLHLTKHWEFFRNVASGNEAAAAKHREFYDEYFSLLDTTEEFYIETLERVFIDQHLPKGCMQYRGRTVTGESIRDVPIMTMEGALDDMVAIGQCSAALDLCPNLPDADKHAYVQQGVGHYGIFKGQLYREETAPEAKAFIERHKTPRKKTN</sequence>
<dbReference type="InterPro" id="IPR029058">
    <property type="entry name" value="AB_hydrolase_fold"/>
</dbReference>
<gene>
    <name evidence="2" type="primary">phaZ</name>
    <name evidence="2" type="ORF">RM531_06885</name>
</gene>
<evidence type="ECO:0000313" key="2">
    <source>
        <dbReference type="EMBL" id="MDT0618194.1"/>
    </source>
</evidence>
<evidence type="ECO:0000313" key="3">
    <source>
        <dbReference type="Proteomes" id="UP001259982"/>
    </source>
</evidence>
<dbReference type="PANTHER" id="PTHR36837:SF4">
    <property type="entry name" value="BLR0908 PROTEIN"/>
    <property type="match status" value="1"/>
</dbReference>
<dbReference type="NCBIfam" id="TIGR01849">
    <property type="entry name" value="PHB_depoly_PhaZ"/>
    <property type="match status" value="1"/>
</dbReference>
<dbReference type="InterPro" id="IPR009656">
    <property type="entry name" value="PHB_depo_C"/>
</dbReference>
<dbReference type="PANTHER" id="PTHR36837">
    <property type="entry name" value="POLY(3-HYDROXYALKANOATE) POLYMERASE SUBUNIT PHAC"/>
    <property type="match status" value="1"/>
</dbReference>
<accession>A0ABU3B7I1</accession>
<dbReference type="SUPFAM" id="SSF53474">
    <property type="entry name" value="alpha/beta-Hydrolases"/>
    <property type="match status" value="1"/>
</dbReference>
<reference evidence="2 3" key="1">
    <citation type="submission" date="2023-09" db="EMBL/GenBank/DDBJ databases">
        <authorList>
            <person name="Rey-Velasco X."/>
        </authorList>
    </citation>
    <scope>NUCLEOTIDE SEQUENCE [LARGE SCALE GENOMIC DNA]</scope>
    <source>
        <strain evidence="2 3">P385</strain>
    </source>
</reference>
<dbReference type="InterPro" id="IPR051321">
    <property type="entry name" value="PHA/PHB_synthase"/>
</dbReference>
<feature type="domain" description="PHB de-polymerase C-terminal" evidence="1">
    <location>
        <begin position="204"/>
        <end position="405"/>
    </location>
</feature>
<dbReference type="RefSeq" id="WP_311658270.1">
    <property type="nucleotide sequence ID" value="NZ_JAVRHY010000005.1"/>
</dbReference>
<keyword evidence="3" id="KW-1185">Reference proteome</keyword>
<name>A0ABU3B7I1_9GAMM</name>
<proteinExistence type="predicted"/>
<organism evidence="2 3">
    <name type="scientific">Spectribacter acetivorans</name>
    <dbReference type="NCBI Taxonomy" id="3075603"/>
    <lineage>
        <taxon>Bacteria</taxon>
        <taxon>Pseudomonadati</taxon>
        <taxon>Pseudomonadota</taxon>
        <taxon>Gammaproteobacteria</taxon>
        <taxon>Salinisphaerales</taxon>
        <taxon>Salinisphaeraceae</taxon>
        <taxon>Spectribacter</taxon>
    </lineage>
</organism>
<dbReference type="Gene3D" id="3.40.50.1820">
    <property type="entry name" value="alpha/beta hydrolase"/>
    <property type="match status" value="1"/>
</dbReference>
<comment type="caution">
    <text evidence="2">The sequence shown here is derived from an EMBL/GenBank/DDBJ whole genome shotgun (WGS) entry which is preliminary data.</text>
</comment>
<protein>
    <submittedName>
        <fullName evidence="2">Polyhydroxyalkanoate depolymerase</fullName>
    </submittedName>
</protein>